<dbReference type="AlphaFoldDB" id="A0A1V6WJC9"/>
<sequence length="33" mass="3796">GLRHSLANLMEMTVQRWTKSPTALTQVTLWVAR</sequence>
<accession>A0A1V6WJC9</accession>
<keyword evidence="2" id="KW-1185">Reference proteome</keyword>
<feature type="non-terminal residue" evidence="1">
    <location>
        <position position="1"/>
    </location>
</feature>
<feature type="non-terminal residue" evidence="1">
    <location>
        <position position="33"/>
    </location>
</feature>
<organism evidence="1 2">
    <name type="scientific">Penicillium nalgiovense</name>
    <dbReference type="NCBI Taxonomy" id="60175"/>
    <lineage>
        <taxon>Eukaryota</taxon>
        <taxon>Fungi</taxon>
        <taxon>Dikarya</taxon>
        <taxon>Ascomycota</taxon>
        <taxon>Pezizomycotina</taxon>
        <taxon>Eurotiomycetes</taxon>
        <taxon>Eurotiomycetidae</taxon>
        <taxon>Eurotiales</taxon>
        <taxon>Aspergillaceae</taxon>
        <taxon>Penicillium</taxon>
    </lineage>
</organism>
<dbReference type="EMBL" id="MOOB01000258">
    <property type="protein sequence ID" value="OQE62855.1"/>
    <property type="molecule type" value="Genomic_DNA"/>
</dbReference>
<reference evidence="2" key="1">
    <citation type="journal article" date="2017" name="Nat. Microbiol.">
        <title>Global analysis of biosynthetic gene clusters reveals vast potential of secondary metabolite production in Penicillium species.</title>
        <authorList>
            <person name="Nielsen J.C."/>
            <person name="Grijseels S."/>
            <person name="Prigent S."/>
            <person name="Ji B."/>
            <person name="Dainat J."/>
            <person name="Nielsen K.F."/>
            <person name="Frisvad J.C."/>
            <person name="Workman M."/>
            <person name="Nielsen J."/>
        </authorList>
    </citation>
    <scope>NUCLEOTIDE SEQUENCE [LARGE SCALE GENOMIC DNA]</scope>
    <source>
        <strain evidence="2">IBT 13039</strain>
    </source>
</reference>
<proteinExistence type="predicted"/>
<evidence type="ECO:0000313" key="2">
    <source>
        <dbReference type="Proteomes" id="UP000191691"/>
    </source>
</evidence>
<gene>
    <name evidence="1" type="ORF">PENNAL_c0258G06250</name>
</gene>
<name>A0A1V6WJC9_PENNA</name>
<evidence type="ECO:0000313" key="1">
    <source>
        <dbReference type="EMBL" id="OQE62855.1"/>
    </source>
</evidence>
<comment type="caution">
    <text evidence="1">The sequence shown here is derived from an EMBL/GenBank/DDBJ whole genome shotgun (WGS) entry which is preliminary data.</text>
</comment>
<protein>
    <submittedName>
        <fullName evidence="1">Uncharacterized protein</fullName>
    </submittedName>
</protein>
<dbReference type="Proteomes" id="UP000191691">
    <property type="component" value="Unassembled WGS sequence"/>
</dbReference>